<proteinExistence type="predicted"/>
<dbReference type="RefSeq" id="WP_123935393.1">
    <property type="nucleotide sequence ID" value="NZ_CP033897.1"/>
</dbReference>
<name>A0A3G6J3D8_9CORY</name>
<reference evidence="2 3" key="1">
    <citation type="submission" date="2018-11" db="EMBL/GenBank/DDBJ databases">
        <authorList>
            <person name="Kleinhagauer T."/>
            <person name="Glaeser S.P."/>
            <person name="Spergser J."/>
            <person name="Ruckert C."/>
            <person name="Kaempfer P."/>
            <person name="Busse H.-J."/>
        </authorList>
    </citation>
    <scope>NUCLEOTIDE SEQUENCE [LARGE SCALE GENOMIC DNA]</scope>
    <source>
        <strain evidence="2 3">W8</strain>
    </source>
</reference>
<protein>
    <submittedName>
        <fullName evidence="2">Uncharacterized protein</fullName>
    </submittedName>
</protein>
<dbReference type="OrthoDB" id="3578910at2"/>
<dbReference type="AlphaFoldDB" id="A0A3G6J3D8"/>
<gene>
    <name evidence="2" type="ORF">CGERO_09630</name>
</gene>
<keyword evidence="3" id="KW-1185">Reference proteome</keyword>
<dbReference type="Proteomes" id="UP000271587">
    <property type="component" value="Chromosome"/>
</dbReference>
<dbReference type="KEGG" id="cgk:CGERO_09630"/>
<evidence type="ECO:0000313" key="2">
    <source>
        <dbReference type="EMBL" id="AZA12213.1"/>
    </source>
</evidence>
<evidence type="ECO:0000313" key="3">
    <source>
        <dbReference type="Proteomes" id="UP000271587"/>
    </source>
</evidence>
<evidence type="ECO:0000256" key="1">
    <source>
        <dbReference type="SAM" id="MobiDB-lite"/>
    </source>
</evidence>
<dbReference type="EMBL" id="CP033897">
    <property type="protein sequence ID" value="AZA12213.1"/>
    <property type="molecule type" value="Genomic_DNA"/>
</dbReference>
<feature type="region of interest" description="Disordered" evidence="1">
    <location>
        <begin position="60"/>
        <end position="92"/>
    </location>
</feature>
<sequence length="92" mass="10685">MGRLILLILLIAAIWLVWRAFGPSSWKQQAQHAPEIKGPDDDPNFLWELEKQRFKRERDRIKREEELKRQRERRDQGKGGLGPQGPGGAAEN</sequence>
<feature type="compositionally biased region" description="Basic and acidic residues" evidence="1">
    <location>
        <begin position="60"/>
        <end position="77"/>
    </location>
</feature>
<feature type="compositionally biased region" description="Gly residues" evidence="1">
    <location>
        <begin position="78"/>
        <end position="92"/>
    </location>
</feature>
<organism evidence="2 3">
    <name type="scientific">Corynebacterium gerontici</name>
    <dbReference type="NCBI Taxonomy" id="2079234"/>
    <lineage>
        <taxon>Bacteria</taxon>
        <taxon>Bacillati</taxon>
        <taxon>Actinomycetota</taxon>
        <taxon>Actinomycetes</taxon>
        <taxon>Mycobacteriales</taxon>
        <taxon>Corynebacteriaceae</taxon>
        <taxon>Corynebacterium</taxon>
    </lineage>
</organism>
<accession>A0A3G6J3D8</accession>